<accession>A0A8E1WKI2</accession>
<comment type="caution">
    <text evidence="1">The sequence shown here is derived from an EMBL/GenBank/DDBJ whole genome shotgun (WGS) entry which is preliminary data.</text>
</comment>
<dbReference type="Proteomes" id="UP000532373">
    <property type="component" value="Unassembled WGS sequence"/>
</dbReference>
<organism evidence="1 2">
    <name type="scientific">Aminobacter carboxidus</name>
    <dbReference type="NCBI Taxonomy" id="376165"/>
    <lineage>
        <taxon>Bacteria</taxon>
        <taxon>Pseudomonadati</taxon>
        <taxon>Pseudomonadota</taxon>
        <taxon>Alphaproteobacteria</taxon>
        <taxon>Hyphomicrobiales</taxon>
        <taxon>Phyllobacteriaceae</taxon>
        <taxon>Aminobacter</taxon>
    </lineage>
</organism>
<sequence>MPDEAVHTRIEALMKQPALRQSSYLGRALRKAWARFTKADPCQLQDQRSDGLEALDMLGGWKGADCRRSNRFRR</sequence>
<evidence type="ECO:0000313" key="2">
    <source>
        <dbReference type="Proteomes" id="UP000532373"/>
    </source>
</evidence>
<name>A0A8E1WKI2_9HYPH</name>
<proteinExistence type="predicted"/>
<evidence type="ECO:0000313" key="1">
    <source>
        <dbReference type="EMBL" id="MBB6469294.1"/>
    </source>
</evidence>
<dbReference type="AlphaFoldDB" id="A0A8E1WKI2"/>
<protein>
    <submittedName>
        <fullName evidence="1">Uncharacterized protein</fullName>
    </submittedName>
</protein>
<dbReference type="RefSeq" id="WP_184772551.1">
    <property type="nucleotide sequence ID" value="NZ_JACHGI010000015.1"/>
</dbReference>
<gene>
    <name evidence="1" type="ORF">HNQ96_005183</name>
</gene>
<reference evidence="1 2" key="1">
    <citation type="submission" date="2020-08" db="EMBL/GenBank/DDBJ databases">
        <title>Genomic Encyclopedia of Type Strains, Phase IV (KMG-IV): sequencing the most valuable type-strain genomes for metagenomic binning, comparative biology and taxonomic classification.</title>
        <authorList>
            <person name="Goeker M."/>
        </authorList>
    </citation>
    <scope>NUCLEOTIDE SEQUENCE [LARGE SCALE GENOMIC DNA]</scope>
    <source>
        <strain evidence="1 2">DSM 17454</strain>
    </source>
</reference>
<dbReference type="EMBL" id="JACHGI010000015">
    <property type="protein sequence ID" value="MBB6469294.1"/>
    <property type="molecule type" value="Genomic_DNA"/>
</dbReference>